<dbReference type="EMBL" id="SJPT01000004">
    <property type="protein sequence ID" value="TWU23124.1"/>
    <property type="molecule type" value="Genomic_DNA"/>
</dbReference>
<evidence type="ECO:0000256" key="1">
    <source>
        <dbReference type="SAM" id="MobiDB-lite"/>
    </source>
</evidence>
<evidence type="ECO:0000313" key="3">
    <source>
        <dbReference type="Proteomes" id="UP000316304"/>
    </source>
</evidence>
<name>A0A5C6CHX0_9BACT</name>
<sequence>MSLAFERRGPPQNRGTLNTSFKQSSNDRGFHFRCQFSNYRRLSFSSARAAFNAAASRGSLNSGPAGKYWTSSCK</sequence>
<proteinExistence type="predicted"/>
<protein>
    <submittedName>
        <fullName evidence="2">Uncharacterized protein</fullName>
    </submittedName>
</protein>
<dbReference type="Proteomes" id="UP000316304">
    <property type="component" value="Unassembled WGS sequence"/>
</dbReference>
<evidence type="ECO:0000313" key="2">
    <source>
        <dbReference type="EMBL" id="TWU23124.1"/>
    </source>
</evidence>
<gene>
    <name evidence="2" type="ORF">Pla52o_26590</name>
</gene>
<feature type="compositionally biased region" description="Polar residues" evidence="1">
    <location>
        <begin position="13"/>
        <end position="22"/>
    </location>
</feature>
<dbReference type="AlphaFoldDB" id="A0A5C6CHX0"/>
<feature type="region of interest" description="Disordered" evidence="1">
    <location>
        <begin position="1"/>
        <end position="22"/>
    </location>
</feature>
<comment type="caution">
    <text evidence="2">The sequence shown here is derived from an EMBL/GenBank/DDBJ whole genome shotgun (WGS) entry which is preliminary data.</text>
</comment>
<organism evidence="2 3">
    <name type="scientific">Novipirellula galeiformis</name>
    <dbReference type="NCBI Taxonomy" id="2528004"/>
    <lineage>
        <taxon>Bacteria</taxon>
        <taxon>Pseudomonadati</taxon>
        <taxon>Planctomycetota</taxon>
        <taxon>Planctomycetia</taxon>
        <taxon>Pirellulales</taxon>
        <taxon>Pirellulaceae</taxon>
        <taxon>Novipirellula</taxon>
    </lineage>
</organism>
<keyword evidence="3" id="KW-1185">Reference proteome</keyword>
<accession>A0A5C6CHX0</accession>
<reference evidence="2 3" key="1">
    <citation type="submission" date="2019-02" db="EMBL/GenBank/DDBJ databases">
        <title>Deep-cultivation of Planctomycetes and their phenomic and genomic characterization uncovers novel biology.</title>
        <authorList>
            <person name="Wiegand S."/>
            <person name="Jogler M."/>
            <person name="Boedeker C."/>
            <person name="Pinto D."/>
            <person name="Vollmers J."/>
            <person name="Rivas-Marin E."/>
            <person name="Kohn T."/>
            <person name="Peeters S.H."/>
            <person name="Heuer A."/>
            <person name="Rast P."/>
            <person name="Oberbeckmann S."/>
            <person name="Bunk B."/>
            <person name="Jeske O."/>
            <person name="Meyerdierks A."/>
            <person name="Storesund J.E."/>
            <person name="Kallscheuer N."/>
            <person name="Luecker S."/>
            <person name="Lage O.M."/>
            <person name="Pohl T."/>
            <person name="Merkel B.J."/>
            <person name="Hornburger P."/>
            <person name="Mueller R.-W."/>
            <person name="Bruemmer F."/>
            <person name="Labrenz M."/>
            <person name="Spormann A.M."/>
            <person name="Op Den Camp H."/>
            <person name="Overmann J."/>
            <person name="Amann R."/>
            <person name="Jetten M.S.M."/>
            <person name="Mascher T."/>
            <person name="Medema M.H."/>
            <person name="Devos D.P."/>
            <person name="Kaster A.-K."/>
            <person name="Ovreas L."/>
            <person name="Rohde M."/>
            <person name="Galperin M.Y."/>
            <person name="Jogler C."/>
        </authorList>
    </citation>
    <scope>NUCLEOTIDE SEQUENCE [LARGE SCALE GENOMIC DNA]</scope>
    <source>
        <strain evidence="2 3">Pla52o</strain>
    </source>
</reference>